<dbReference type="eggNOG" id="KOG0544">
    <property type="taxonomic scope" value="Eukaryota"/>
</dbReference>
<evidence type="ECO:0000313" key="10">
    <source>
        <dbReference type="Proteomes" id="UP000001072"/>
    </source>
</evidence>
<proteinExistence type="inferred from homology"/>
<dbReference type="EC" id="5.2.1.8" evidence="2 6"/>
<keyword evidence="10" id="KW-1185">Reference proteome</keyword>
<evidence type="ECO:0000256" key="2">
    <source>
        <dbReference type="ARBA" id="ARBA00013194"/>
    </source>
</evidence>
<evidence type="ECO:0000256" key="1">
    <source>
        <dbReference type="ARBA" id="ARBA00000971"/>
    </source>
</evidence>
<dbReference type="GeneID" id="18931162"/>
<comment type="similarity">
    <text evidence="5">Belongs to the FKBP-type PPIase family. FKBP1 subfamily.</text>
</comment>
<comment type="catalytic activity">
    <reaction evidence="1 6">
        <text>[protein]-peptidylproline (omega=180) = [protein]-peptidylproline (omega=0)</text>
        <dbReference type="Rhea" id="RHEA:16237"/>
        <dbReference type="Rhea" id="RHEA-COMP:10747"/>
        <dbReference type="Rhea" id="RHEA-COMP:10748"/>
        <dbReference type="ChEBI" id="CHEBI:83833"/>
        <dbReference type="ChEBI" id="CHEBI:83834"/>
        <dbReference type="EC" id="5.2.1.8"/>
    </reaction>
</comment>
<dbReference type="PANTHER" id="PTHR10516">
    <property type="entry name" value="PEPTIDYL-PROLYL CIS-TRANS ISOMERASE"/>
    <property type="match status" value="1"/>
</dbReference>
<keyword evidence="3 6" id="KW-0697">Rotamase</keyword>
<dbReference type="Proteomes" id="UP000001072">
    <property type="component" value="Unassembled WGS sequence"/>
</dbReference>
<dbReference type="InterPro" id="IPR001179">
    <property type="entry name" value="PPIase_FKBP_dom"/>
</dbReference>
<dbReference type="OrthoDB" id="1902587at2759"/>
<dbReference type="FunCoup" id="F4S982">
    <property type="interactions" value="146"/>
</dbReference>
<organism evidence="10">
    <name type="scientific">Melampsora larici-populina (strain 98AG31 / pathotype 3-4-7)</name>
    <name type="common">Poplar leaf rust fungus</name>
    <dbReference type="NCBI Taxonomy" id="747676"/>
    <lineage>
        <taxon>Eukaryota</taxon>
        <taxon>Fungi</taxon>
        <taxon>Dikarya</taxon>
        <taxon>Basidiomycota</taxon>
        <taxon>Pucciniomycotina</taxon>
        <taxon>Pucciniomycetes</taxon>
        <taxon>Pucciniales</taxon>
        <taxon>Melampsoraceae</taxon>
        <taxon>Melampsora</taxon>
    </lineage>
</organism>
<dbReference type="InParanoid" id="F4S982"/>
<name>F4S982_MELLP</name>
<dbReference type="PANTHER" id="PTHR10516:SF443">
    <property type="entry name" value="FK506-BINDING PROTEIN 59-RELATED"/>
    <property type="match status" value="1"/>
</dbReference>
<dbReference type="PROSITE" id="PS50059">
    <property type="entry name" value="FKBP_PPIASE"/>
    <property type="match status" value="1"/>
</dbReference>
<feature type="domain" description="PPIase FKBP-type" evidence="8">
    <location>
        <begin position="22"/>
        <end position="112"/>
    </location>
</feature>
<dbReference type="FunFam" id="3.10.50.40:FF:000025">
    <property type="entry name" value="Peptidylprolyl isomerase"/>
    <property type="match status" value="1"/>
</dbReference>
<evidence type="ECO:0000313" key="9">
    <source>
        <dbReference type="EMBL" id="EGF98774.1"/>
    </source>
</evidence>
<feature type="region of interest" description="Disordered" evidence="7">
    <location>
        <begin position="1"/>
        <end position="22"/>
    </location>
</feature>
<dbReference type="SUPFAM" id="SSF54534">
    <property type="entry name" value="FKBP-like"/>
    <property type="match status" value="1"/>
</dbReference>
<evidence type="ECO:0000256" key="7">
    <source>
        <dbReference type="SAM" id="MobiDB-lite"/>
    </source>
</evidence>
<evidence type="ECO:0000256" key="6">
    <source>
        <dbReference type="PROSITE-ProRule" id="PRU00277"/>
    </source>
</evidence>
<dbReference type="STRING" id="747676.F4S982"/>
<protein>
    <recommendedName>
        <fullName evidence="2 6">peptidylprolyl isomerase</fullName>
        <ecNumber evidence="2 6">5.2.1.8</ecNumber>
    </recommendedName>
</protein>
<evidence type="ECO:0000259" key="8">
    <source>
        <dbReference type="PROSITE" id="PS50059"/>
    </source>
</evidence>
<dbReference type="KEGG" id="mlr:MELLADRAFT_69051"/>
<dbReference type="InterPro" id="IPR046357">
    <property type="entry name" value="PPIase_dom_sf"/>
</dbReference>
<evidence type="ECO:0000256" key="3">
    <source>
        <dbReference type="ARBA" id="ARBA00023110"/>
    </source>
</evidence>
<dbReference type="Gene3D" id="3.10.50.40">
    <property type="match status" value="1"/>
</dbReference>
<gene>
    <name evidence="9" type="ORF">MELLADRAFT_69051</name>
</gene>
<dbReference type="GO" id="GO:0003755">
    <property type="term" value="F:peptidyl-prolyl cis-trans isomerase activity"/>
    <property type="evidence" value="ECO:0007669"/>
    <property type="project" value="UniProtKB-KW"/>
</dbReference>
<accession>F4S982</accession>
<keyword evidence="4 6" id="KW-0413">Isomerase</keyword>
<dbReference type="AlphaFoldDB" id="F4S982"/>
<dbReference type="GO" id="GO:0005737">
    <property type="term" value="C:cytoplasm"/>
    <property type="evidence" value="ECO:0007669"/>
    <property type="project" value="TreeGrafter"/>
</dbReference>
<dbReference type="RefSeq" id="XP_007417917.1">
    <property type="nucleotide sequence ID" value="XM_007417855.1"/>
</dbReference>
<dbReference type="EMBL" id="GL883169">
    <property type="protein sequence ID" value="EGF98774.1"/>
    <property type="molecule type" value="Genomic_DNA"/>
</dbReference>
<evidence type="ECO:0000256" key="4">
    <source>
        <dbReference type="ARBA" id="ARBA00023235"/>
    </source>
</evidence>
<dbReference type="InterPro" id="IPR050689">
    <property type="entry name" value="FKBP-type_PPIase"/>
</dbReference>
<reference evidence="10" key="1">
    <citation type="journal article" date="2011" name="Proc. Natl. Acad. Sci. U.S.A.">
        <title>Obligate biotrophy features unraveled by the genomic analysis of rust fungi.</title>
        <authorList>
            <person name="Duplessis S."/>
            <person name="Cuomo C.A."/>
            <person name="Lin Y.-C."/>
            <person name="Aerts A."/>
            <person name="Tisserant E."/>
            <person name="Veneault-Fourrey C."/>
            <person name="Joly D.L."/>
            <person name="Hacquard S."/>
            <person name="Amselem J."/>
            <person name="Cantarel B.L."/>
            <person name="Chiu R."/>
            <person name="Coutinho P.M."/>
            <person name="Feau N."/>
            <person name="Field M."/>
            <person name="Frey P."/>
            <person name="Gelhaye E."/>
            <person name="Goldberg J."/>
            <person name="Grabherr M.G."/>
            <person name="Kodira C.D."/>
            <person name="Kohler A."/>
            <person name="Kuees U."/>
            <person name="Lindquist E.A."/>
            <person name="Lucas S.M."/>
            <person name="Mago R."/>
            <person name="Mauceli E."/>
            <person name="Morin E."/>
            <person name="Murat C."/>
            <person name="Pangilinan J.L."/>
            <person name="Park R."/>
            <person name="Pearson M."/>
            <person name="Quesneville H."/>
            <person name="Rouhier N."/>
            <person name="Sakthikumar S."/>
            <person name="Salamov A.A."/>
            <person name="Schmutz J."/>
            <person name="Selles B."/>
            <person name="Shapiro H."/>
            <person name="Tanguay P."/>
            <person name="Tuskan G.A."/>
            <person name="Henrissat B."/>
            <person name="Van de Peer Y."/>
            <person name="Rouze P."/>
            <person name="Ellis J.G."/>
            <person name="Dodds P.N."/>
            <person name="Schein J.E."/>
            <person name="Zhong S."/>
            <person name="Hamelin R.C."/>
            <person name="Grigoriev I.V."/>
            <person name="Szabo L.J."/>
            <person name="Martin F."/>
        </authorList>
    </citation>
    <scope>NUCLEOTIDE SEQUENCE [LARGE SCALE GENOMIC DNA]</scope>
    <source>
        <strain evidence="10">98AG31 / pathotype 3-4-7</strain>
    </source>
</reference>
<dbReference type="Pfam" id="PF00254">
    <property type="entry name" value="FKBP_C"/>
    <property type="match status" value="1"/>
</dbReference>
<evidence type="ECO:0000256" key="5">
    <source>
        <dbReference type="ARBA" id="ARBA00038106"/>
    </source>
</evidence>
<dbReference type="VEuPathDB" id="FungiDB:MELLADRAFT_69051"/>
<dbReference type="HOGENOM" id="CLU_013615_12_1_1"/>
<sequence>MAERVSIQSIKDGDGQNFPKSGDRVQIHYTGWLERVNGTKFDSSVDRGRPFECQIGVKQVIQAWDEGVMSLSLGQKAILKCPPHTAYGEQGYKPIIPPNSTLFFEVELLKIN</sequence>